<dbReference type="GO" id="GO:0016151">
    <property type="term" value="F:nickel cation binding"/>
    <property type="evidence" value="ECO:0007669"/>
    <property type="project" value="UniProtKB-UniRule"/>
</dbReference>
<dbReference type="GO" id="GO:0005737">
    <property type="term" value="C:cytoplasm"/>
    <property type="evidence" value="ECO:0007669"/>
    <property type="project" value="UniProtKB-SubCell"/>
</dbReference>
<dbReference type="Pfam" id="PF01730">
    <property type="entry name" value="UreF"/>
    <property type="match status" value="1"/>
</dbReference>
<sequence>MASGWRVLQLADSGFPTGGFAHSGGLEAAVQAGEVRGAGDVRRFVEALVWQAGLGGLPLLGAAWREPGALPSLDARADAFLTNHVANRASRTQGRAFLDTCARIFPEAVGPVREAARAAGVKFHHAPVFGAVLRALEVEREDAQRLFLSLTLRGALSAGVRMGVIGTHESHQVQHAATPLLDAVLEQCRESGVEDLAQPAPFWDLVGATHDRLYSRLFLS</sequence>
<dbReference type="InterPro" id="IPR038277">
    <property type="entry name" value="UreF_sf"/>
</dbReference>
<evidence type="ECO:0000256" key="3">
    <source>
        <dbReference type="HAMAP-Rule" id="MF_01385"/>
    </source>
</evidence>
<proteinExistence type="inferred from homology"/>
<dbReference type="Proteomes" id="UP000563426">
    <property type="component" value="Unassembled WGS sequence"/>
</dbReference>
<gene>
    <name evidence="3" type="primary">ureF</name>
    <name evidence="4" type="ORF">HMI49_09540</name>
</gene>
<dbReference type="AlphaFoldDB" id="A0A3A8HZ24"/>
<dbReference type="PIRSF" id="PIRSF009467">
    <property type="entry name" value="Ureas_acces_UreF"/>
    <property type="match status" value="1"/>
</dbReference>
<evidence type="ECO:0000256" key="1">
    <source>
        <dbReference type="ARBA" id="ARBA00022988"/>
    </source>
</evidence>
<dbReference type="InterPro" id="IPR002639">
    <property type="entry name" value="UreF"/>
</dbReference>
<evidence type="ECO:0000313" key="5">
    <source>
        <dbReference type="Proteomes" id="UP000563426"/>
    </source>
</evidence>
<dbReference type="HAMAP" id="MF_01385">
    <property type="entry name" value="UreF"/>
    <property type="match status" value="1"/>
</dbReference>
<accession>A0A3A8HZ24</accession>
<comment type="subunit">
    <text evidence="3">UreD, UreF and UreG form a complex that acts as a GTP-hydrolysis-dependent molecular chaperone, activating the urease apoprotein by helping to assemble the nickel containing metallocenter of UreC. The UreE protein probably delivers the nickel.</text>
</comment>
<organism evidence="4 5">
    <name type="scientific">Corallococcus exercitus</name>
    <dbReference type="NCBI Taxonomy" id="2316736"/>
    <lineage>
        <taxon>Bacteria</taxon>
        <taxon>Pseudomonadati</taxon>
        <taxon>Myxococcota</taxon>
        <taxon>Myxococcia</taxon>
        <taxon>Myxococcales</taxon>
        <taxon>Cystobacterineae</taxon>
        <taxon>Myxococcaceae</taxon>
        <taxon>Corallococcus</taxon>
    </lineage>
</organism>
<dbReference type="Gene3D" id="1.10.4190.10">
    <property type="entry name" value="Urease accessory protein UreF"/>
    <property type="match status" value="1"/>
</dbReference>
<evidence type="ECO:0000313" key="4">
    <source>
        <dbReference type="EMBL" id="NOK33438.1"/>
    </source>
</evidence>
<comment type="caution">
    <text evidence="4">The sequence shown here is derived from an EMBL/GenBank/DDBJ whole genome shotgun (WGS) entry which is preliminary data.</text>
</comment>
<keyword evidence="2 3" id="KW-0143">Chaperone</keyword>
<keyword evidence="3" id="KW-0963">Cytoplasm</keyword>
<dbReference type="PANTHER" id="PTHR33620">
    <property type="entry name" value="UREASE ACCESSORY PROTEIN F"/>
    <property type="match status" value="1"/>
</dbReference>
<comment type="function">
    <text evidence="3">Required for maturation of urease via the functional incorporation of the urease nickel metallocenter.</text>
</comment>
<comment type="subcellular location">
    <subcellularLocation>
        <location evidence="3">Cytoplasm</location>
    </subcellularLocation>
</comment>
<keyword evidence="1 3" id="KW-0996">Nickel insertion</keyword>
<comment type="similarity">
    <text evidence="3">Belongs to the UreF family.</text>
</comment>
<dbReference type="RefSeq" id="WP_120526565.1">
    <property type="nucleotide sequence ID" value="NZ_JABFJV010000037.1"/>
</dbReference>
<reference evidence="4 5" key="1">
    <citation type="submission" date="2020-05" db="EMBL/GenBank/DDBJ databases">
        <authorList>
            <person name="Whitworth D."/>
        </authorList>
    </citation>
    <scope>NUCLEOTIDE SEQUENCE [LARGE SCALE GENOMIC DNA]</scope>
    <source>
        <strain evidence="4 5">AB043B</strain>
    </source>
</reference>
<keyword evidence="5" id="KW-1185">Reference proteome</keyword>
<name>A0A3A8HZ24_9BACT</name>
<dbReference type="PANTHER" id="PTHR33620:SF1">
    <property type="entry name" value="UREASE ACCESSORY PROTEIN F"/>
    <property type="match status" value="1"/>
</dbReference>
<dbReference type="EMBL" id="JABFJV010000037">
    <property type="protein sequence ID" value="NOK33438.1"/>
    <property type="molecule type" value="Genomic_DNA"/>
</dbReference>
<evidence type="ECO:0000256" key="2">
    <source>
        <dbReference type="ARBA" id="ARBA00023186"/>
    </source>
</evidence>
<dbReference type="OrthoDB" id="9798772at2"/>
<protein>
    <recommendedName>
        <fullName evidence="3">Urease accessory protein UreF</fullName>
    </recommendedName>
</protein>